<dbReference type="AlphaFoldDB" id="E1YHB3"/>
<gene>
    <name evidence="2" type="ORF">N47_F16520</name>
</gene>
<feature type="transmembrane region" description="Helical" evidence="1">
    <location>
        <begin position="13"/>
        <end position="31"/>
    </location>
</feature>
<accession>E1YHB3</accession>
<evidence type="ECO:0000313" key="2">
    <source>
        <dbReference type="EMBL" id="CBX29957.1"/>
    </source>
</evidence>
<dbReference type="EMBL" id="FR695873">
    <property type="protein sequence ID" value="CBX29957.1"/>
    <property type="molecule type" value="Genomic_DNA"/>
</dbReference>
<keyword evidence="1" id="KW-0812">Transmembrane</keyword>
<sequence>MNFLRKHAQLINIIQRVTDIFILLIITWLVSKKYGSNELNKVFAIYGSLLMKEKSHLYWKNMV</sequence>
<proteinExistence type="predicted"/>
<protein>
    <submittedName>
        <fullName evidence="2">Uncharacterized protein</fullName>
    </submittedName>
</protein>
<evidence type="ECO:0000256" key="1">
    <source>
        <dbReference type="SAM" id="Phobius"/>
    </source>
</evidence>
<organism evidence="2">
    <name type="scientific">uncultured Desulfobacterium sp</name>
    <dbReference type="NCBI Taxonomy" id="201089"/>
    <lineage>
        <taxon>Bacteria</taxon>
        <taxon>Pseudomonadati</taxon>
        <taxon>Thermodesulfobacteriota</taxon>
        <taxon>Desulfobacteria</taxon>
        <taxon>Desulfobacterales</taxon>
        <taxon>Desulfobacteriaceae</taxon>
        <taxon>Desulfobacterium</taxon>
        <taxon>environmental samples</taxon>
    </lineage>
</organism>
<keyword evidence="1" id="KW-1133">Transmembrane helix</keyword>
<keyword evidence="1" id="KW-0472">Membrane</keyword>
<name>E1YHB3_9BACT</name>
<reference evidence="2" key="1">
    <citation type="journal article" date="2011" name="Environ. Microbiol.">
        <title>Genomic insights into the metabolic potential of the polycyclic aromatic hydrocarbon degrading sulfate-reducing Deltaproteobacterium N47.</title>
        <authorList>
            <person name="Bergmann F."/>
            <person name="Selesi D."/>
            <person name="Weinmaier T."/>
            <person name="Tischler P."/>
            <person name="Rattei T."/>
            <person name="Meckenstock R.U."/>
        </authorList>
    </citation>
    <scope>NUCLEOTIDE SEQUENCE</scope>
</reference>